<dbReference type="AlphaFoldDB" id="A0AAU6SR45"/>
<dbReference type="EMBL" id="CP095338">
    <property type="protein sequence ID" value="XAG22379.1"/>
    <property type="molecule type" value="Genomic_DNA"/>
</dbReference>
<feature type="region of interest" description="Disordered" evidence="1">
    <location>
        <begin position="1"/>
        <end position="23"/>
    </location>
</feature>
<organism evidence="2">
    <name type="scientific">bacterium 19PA01SH03</name>
    <dbReference type="NCBI Taxonomy" id="2920705"/>
    <lineage>
        <taxon>Bacteria</taxon>
    </lineage>
</organism>
<sequence>MNEDIKRKAAVRAKRYRDKKKQAEHHEVRGLLLHPTVHSKLKEVCEFYAYPAEPYSEVEAIEACILRAHNDMAPIQQELGTCSKCGEQLPQGCAKLASGGLFKGDAQCWHTINRVRIYTPGRA</sequence>
<feature type="compositionally biased region" description="Basic residues" evidence="1">
    <location>
        <begin position="8"/>
        <end position="23"/>
    </location>
</feature>
<evidence type="ECO:0000256" key="1">
    <source>
        <dbReference type="SAM" id="MobiDB-lite"/>
    </source>
</evidence>
<reference evidence="2" key="1">
    <citation type="submission" date="2022-03" db="EMBL/GenBank/DDBJ databases">
        <title>Sea Food Isolates.</title>
        <authorList>
            <person name="Li c."/>
        </authorList>
    </citation>
    <scope>NUCLEOTIDE SEQUENCE</scope>
    <source>
        <strain evidence="2">19PA01SH03</strain>
    </source>
</reference>
<gene>
    <name evidence="2" type="ORF">MRN70_06155</name>
</gene>
<protein>
    <submittedName>
        <fullName evidence="2">Uncharacterized protein</fullName>
    </submittedName>
</protein>
<name>A0AAU6SR45_UNCXX</name>
<accession>A0AAU6SR45</accession>
<evidence type="ECO:0000313" key="2">
    <source>
        <dbReference type="EMBL" id="XAG22379.1"/>
    </source>
</evidence>
<proteinExistence type="predicted"/>